<dbReference type="EMBL" id="MU864946">
    <property type="protein sequence ID" value="KAK4464699.1"/>
    <property type="molecule type" value="Genomic_DNA"/>
</dbReference>
<dbReference type="InterPro" id="IPR029058">
    <property type="entry name" value="AB_hydrolase_fold"/>
</dbReference>
<dbReference type="SUPFAM" id="SSF53474">
    <property type="entry name" value="alpha/beta-Hydrolases"/>
    <property type="match status" value="1"/>
</dbReference>
<organism evidence="2 3">
    <name type="scientific">Cladorrhinum samala</name>
    <dbReference type="NCBI Taxonomy" id="585594"/>
    <lineage>
        <taxon>Eukaryota</taxon>
        <taxon>Fungi</taxon>
        <taxon>Dikarya</taxon>
        <taxon>Ascomycota</taxon>
        <taxon>Pezizomycotina</taxon>
        <taxon>Sordariomycetes</taxon>
        <taxon>Sordariomycetidae</taxon>
        <taxon>Sordariales</taxon>
        <taxon>Podosporaceae</taxon>
        <taxon>Cladorrhinum</taxon>
    </lineage>
</organism>
<dbReference type="PANTHER" id="PTHR43433:SF5">
    <property type="entry name" value="AB HYDROLASE-1 DOMAIN-CONTAINING PROTEIN"/>
    <property type="match status" value="1"/>
</dbReference>
<gene>
    <name evidence="2" type="ORF">QBC42DRAFT_220400</name>
</gene>
<dbReference type="Gene3D" id="3.40.50.1820">
    <property type="entry name" value="alpha/beta hydrolase"/>
    <property type="match status" value="1"/>
</dbReference>
<evidence type="ECO:0000259" key="1">
    <source>
        <dbReference type="Pfam" id="PF00561"/>
    </source>
</evidence>
<protein>
    <submittedName>
        <fullName evidence="2">Alpha/beta-hydrolase</fullName>
    </submittedName>
</protein>
<reference evidence="2" key="1">
    <citation type="journal article" date="2023" name="Mol. Phylogenet. Evol.">
        <title>Genome-scale phylogeny and comparative genomics of the fungal order Sordariales.</title>
        <authorList>
            <person name="Hensen N."/>
            <person name="Bonometti L."/>
            <person name="Westerberg I."/>
            <person name="Brannstrom I.O."/>
            <person name="Guillou S."/>
            <person name="Cros-Aarteil S."/>
            <person name="Calhoun S."/>
            <person name="Haridas S."/>
            <person name="Kuo A."/>
            <person name="Mondo S."/>
            <person name="Pangilinan J."/>
            <person name="Riley R."/>
            <person name="LaButti K."/>
            <person name="Andreopoulos B."/>
            <person name="Lipzen A."/>
            <person name="Chen C."/>
            <person name="Yan M."/>
            <person name="Daum C."/>
            <person name="Ng V."/>
            <person name="Clum A."/>
            <person name="Steindorff A."/>
            <person name="Ohm R.A."/>
            <person name="Martin F."/>
            <person name="Silar P."/>
            <person name="Natvig D.O."/>
            <person name="Lalanne C."/>
            <person name="Gautier V."/>
            <person name="Ament-Velasquez S.L."/>
            <person name="Kruys A."/>
            <person name="Hutchinson M.I."/>
            <person name="Powell A.J."/>
            <person name="Barry K."/>
            <person name="Miller A.N."/>
            <person name="Grigoriev I.V."/>
            <person name="Debuchy R."/>
            <person name="Gladieux P."/>
            <person name="Hiltunen Thoren M."/>
            <person name="Johannesson H."/>
        </authorList>
    </citation>
    <scope>NUCLEOTIDE SEQUENCE</scope>
    <source>
        <strain evidence="2">PSN324</strain>
    </source>
</reference>
<keyword evidence="3" id="KW-1185">Reference proteome</keyword>
<sequence length="316" mass="33366">MTTHQTARTLYTPPSPSGTIFAYRRLGTPSPSAHPVVPLLILTHFRGVMDKFDPLLVNLLAAARPVLLVDYSGVGLSTGPVATSVRQSASDILTFLSLIGETEVDVLGFSLGGMVAQLVALNSESAAEGPESKSGRIKVRKLILAGTTPSAGPGAQGSPNAEDVGRWAGGKDVGVDAFKVLFFPRDREGDAAAESWWDRIHERGEAATATATATWLSDGYADGGVGLRGQSEQIGKWGSEEGSQGLDGSYARLGGLGIPVLVVNGSDDYMIPTINSFTLQQRLPNAQLIVYPRSGHGAIFQYATHFAQDALRFLEA</sequence>
<dbReference type="PANTHER" id="PTHR43433">
    <property type="entry name" value="HYDROLASE, ALPHA/BETA FOLD FAMILY PROTEIN"/>
    <property type="match status" value="1"/>
</dbReference>
<evidence type="ECO:0000313" key="2">
    <source>
        <dbReference type="EMBL" id="KAK4464699.1"/>
    </source>
</evidence>
<evidence type="ECO:0000313" key="3">
    <source>
        <dbReference type="Proteomes" id="UP001321749"/>
    </source>
</evidence>
<name>A0AAV9HXC7_9PEZI</name>
<dbReference type="Proteomes" id="UP001321749">
    <property type="component" value="Unassembled WGS sequence"/>
</dbReference>
<dbReference type="InterPro" id="IPR050471">
    <property type="entry name" value="AB_hydrolase"/>
</dbReference>
<feature type="domain" description="AB hydrolase-1" evidence="1">
    <location>
        <begin position="38"/>
        <end position="300"/>
    </location>
</feature>
<dbReference type="Pfam" id="PF00561">
    <property type="entry name" value="Abhydrolase_1"/>
    <property type="match status" value="1"/>
</dbReference>
<dbReference type="InterPro" id="IPR000073">
    <property type="entry name" value="AB_hydrolase_1"/>
</dbReference>
<proteinExistence type="predicted"/>
<accession>A0AAV9HXC7</accession>
<comment type="caution">
    <text evidence="2">The sequence shown here is derived from an EMBL/GenBank/DDBJ whole genome shotgun (WGS) entry which is preliminary data.</text>
</comment>
<dbReference type="AlphaFoldDB" id="A0AAV9HXC7"/>
<reference evidence="2" key="2">
    <citation type="submission" date="2023-06" db="EMBL/GenBank/DDBJ databases">
        <authorList>
            <consortium name="Lawrence Berkeley National Laboratory"/>
            <person name="Mondo S.J."/>
            <person name="Hensen N."/>
            <person name="Bonometti L."/>
            <person name="Westerberg I."/>
            <person name="Brannstrom I.O."/>
            <person name="Guillou S."/>
            <person name="Cros-Aarteil S."/>
            <person name="Calhoun S."/>
            <person name="Haridas S."/>
            <person name="Kuo A."/>
            <person name="Pangilinan J."/>
            <person name="Riley R."/>
            <person name="Labutti K."/>
            <person name="Andreopoulos B."/>
            <person name="Lipzen A."/>
            <person name="Chen C."/>
            <person name="Yanf M."/>
            <person name="Daum C."/>
            <person name="Ng V."/>
            <person name="Clum A."/>
            <person name="Steindorff A."/>
            <person name="Ohm R."/>
            <person name="Martin F."/>
            <person name="Silar P."/>
            <person name="Natvig D."/>
            <person name="Lalanne C."/>
            <person name="Gautier V."/>
            <person name="Ament-Velasquez S.L."/>
            <person name="Kruys A."/>
            <person name="Hutchinson M.I."/>
            <person name="Powell A.J."/>
            <person name="Barry K."/>
            <person name="Miller A.N."/>
            <person name="Grigoriev I.V."/>
            <person name="Debuchy R."/>
            <person name="Gladieux P."/>
            <person name="Thoren M.H."/>
            <person name="Johannesson H."/>
        </authorList>
    </citation>
    <scope>NUCLEOTIDE SEQUENCE</scope>
    <source>
        <strain evidence="2">PSN324</strain>
    </source>
</reference>